<dbReference type="RefSeq" id="WP_250430167.1">
    <property type="nucleotide sequence ID" value="NZ_JALPRR010000003.1"/>
</dbReference>
<keyword evidence="1" id="KW-0472">Membrane</keyword>
<organism evidence="2 3">
    <name type="scientific">Pontibacter ruber</name>
    <dbReference type="NCBI Taxonomy" id="1343895"/>
    <lineage>
        <taxon>Bacteria</taxon>
        <taxon>Pseudomonadati</taxon>
        <taxon>Bacteroidota</taxon>
        <taxon>Cytophagia</taxon>
        <taxon>Cytophagales</taxon>
        <taxon>Hymenobacteraceae</taxon>
        <taxon>Pontibacter</taxon>
    </lineage>
</organism>
<proteinExistence type="predicted"/>
<comment type="caution">
    <text evidence="2">The sequence shown here is derived from an EMBL/GenBank/DDBJ whole genome shotgun (WGS) entry which is preliminary data.</text>
</comment>
<gene>
    <name evidence="2" type="ORF">ACFSKP_13265</name>
</gene>
<keyword evidence="1" id="KW-1133">Transmembrane helix</keyword>
<accession>A0ABW5CXQ9</accession>
<dbReference type="EMBL" id="JBHUIM010000002">
    <property type="protein sequence ID" value="MFD2247231.1"/>
    <property type="molecule type" value="Genomic_DNA"/>
</dbReference>
<feature type="transmembrane region" description="Helical" evidence="1">
    <location>
        <begin position="57"/>
        <end position="74"/>
    </location>
</feature>
<dbReference type="Proteomes" id="UP001597374">
    <property type="component" value="Unassembled WGS sequence"/>
</dbReference>
<protein>
    <submittedName>
        <fullName evidence="2">Uncharacterized protein</fullName>
    </submittedName>
</protein>
<sequence length="147" mass="16336">MTNKKQHIRLEDIPKRNIYEVPEGYFDSLPMRVMDRVAAPESAAAAWYTSFWRPLRLAMAPLALLLAFAVVYVLNMQSDSEKHIANLAAVGDKEIVDYLSTYAVLESSDLAEVHSISGQVLPADFLNVSASSAEEELEYARLDTTGL</sequence>
<name>A0ABW5CXQ9_9BACT</name>
<keyword evidence="3" id="KW-1185">Reference proteome</keyword>
<evidence type="ECO:0000313" key="3">
    <source>
        <dbReference type="Proteomes" id="UP001597374"/>
    </source>
</evidence>
<reference evidence="3" key="1">
    <citation type="journal article" date="2019" name="Int. J. Syst. Evol. Microbiol.">
        <title>The Global Catalogue of Microorganisms (GCM) 10K type strain sequencing project: providing services to taxonomists for standard genome sequencing and annotation.</title>
        <authorList>
            <consortium name="The Broad Institute Genomics Platform"/>
            <consortium name="The Broad Institute Genome Sequencing Center for Infectious Disease"/>
            <person name="Wu L."/>
            <person name="Ma J."/>
        </authorList>
    </citation>
    <scope>NUCLEOTIDE SEQUENCE [LARGE SCALE GENOMIC DNA]</scope>
    <source>
        <strain evidence="3">CGMCC 4.1782</strain>
    </source>
</reference>
<evidence type="ECO:0000313" key="2">
    <source>
        <dbReference type="EMBL" id="MFD2247231.1"/>
    </source>
</evidence>
<keyword evidence="1" id="KW-0812">Transmembrane</keyword>
<evidence type="ECO:0000256" key="1">
    <source>
        <dbReference type="SAM" id="Phobius"/>
    </source>
</evidence>